<dbReference type="Proteomes" id="UP000287651">
    <property type="component" value="Unassembled WGS sequence"/>
</dbReference>
<evidence type="ECO:0000313" key="2">
    <source>
        <dbReference type="Proteomes" id="UP000287651"/>
    </source>
</evidence>
<proteinExistence type="predicted"/>
<name>A0A426XT27_ENSVE</name>
<comment type="caution">
    <text evidence="1">The sequence shown here is derived from an EMBL/GenBank/DDBJ whole genome shotgun (WGS) entry which is preliminary data.</text>
</comment>
<sequence>MRVDFPRWEGDPIGWISSVECYFRFHRTTDASMVEIAAIPLKEMLFNGLIGSSIPMEAFPSGIKKVARNTPRDRLRKIVRLAAGNAGGCQITGVRSLSLVVMYDCNP</sequence>
<dbReference type="EMBL" id="AMZH03017703">
    <property type="protein sequence ID" value="RRT42630.1"/>
    <property type="molecule type" value="Genomic_DNA"/>
</dbReference>
<protein>
    <submittedName>
        <fullName evidence="1">Uncharacterized protein</fullName>
    </submittedName>
</protein>
<gene>
    <name evidence="1" type="ORF">B296_00051303</name>
</gene>
<reference evidence="1 2" key="1">
    <citation type="journal article" date="2014" name="Agronomy (Basel)">
        <title>A Draft Genome Sequence for Ensete ventricosum, the Drought-Tolerant Tree Against Hunger.</title>
        <authorList>
            <person name="Harrison J."/>
            <person name="Moore K.A."/>
            <person name="Paszkiewicz K."/>
            <person name="Jones T."/>
            <person name="Grant M."/>
            <person name="Ambacheew D."/>
            <person name="Muzemil S."/>
            <person name="Studholme D.J."/>
        </authorList>
    </citation>
    <scope>NUCLEOTIDE SEQUENCE [LARGE SCALE GENOMIC DNA]</scope>
</reference>
<evidence type="ECO:0000313" key="1">
    <source>
        <dbReference type="EMBL" id="RRT42630.1"/>
    </source>
</evidence>
<dbReference type="AlphaFoldDB" id="A0A426XT27"/>
<organism evidence="1 2">
    <name type="scientific">Ensete ventricosum</name>
    <name type="common">Abyssinian banana</name>
    <name type="synonym">Musa ensete</name>
    <dbReference type="NCBI Taxonomy" id="4639"/>
    <lineage>
        <taxon>Eukaryota</taxon>
        <taxon>Viridiplantae</taxon>
        <taxon>Streptophyta</taxon>
        <taxon>Embryophyta</taxon>
        <taxon>Tracheophyta</taxon>
        <taxon>Spermatophyta</taxon>
        <taxon>Magnoliopsida</taxon>
        <taxon>Liliopsida</taxon>
        <taxon>Zingiberales</taxon>
        <taxon>Musaceae</taxon>
        <taxon>Ensete</taxon>
    </lineage>
</organism>
<accession>A0A426XT27</accession>